<dbReference type="Proteomes" id="UP000198888">
    <property type="component" value="Unassembled WGS sequence"/>
</dbReference>
<dbReference type="PIRSF" id="PIRSF005357">
    <property type="entry name" value="UCP005357"/>
    <property type="match status" value="1"/>
</dbReference>
<name>A0A1H6RJA1_9EURY</name>
<keyword evidence="2" id="KW-1185">Reference proteome</keyword>
<evidence type="ECO:0008006" key="3">
    <source>
        <dbReference type="Google" id="ProtNLM"/>
    </source>
</evidence>
<dbReference type="Pfam" id="PF04007">
    <property type="entry name" value="DUF354"/>
    <property type="match status" value="1"/>
</dbReference>
<dbReference type="SUPFAM" id="SSF53756">
    <property type="entry name" value="UDP-Glycosyltransferase/glycogen phosphorylase"/>
    <property type="match status" value="1"/>
</dbReference>
<dbReference type="EMBL" id="FNYR01000002">
    <property type="protein sequence ID" value="SEI55833.1"/>
    <property type="molecule type" value="Genomic_DNA"/>
</dbReference>
<dbReference type="AlphaFoldDB" id="A0A1H6RJA1"/>
<reference evidence="1 2" key="1">
    <citation type="submission" date="2016-10" db="EMBL/GenBank/DDBJ databases">
        <authorList>
            <person name="de Groot N.N."/>
        </authorList>
    </citation>
    <scope>NUCLEOTIDE SEQUENCE [LARGE SCALE GENOMIC DNA]</scope>
    <source>
        <strain evidence="1 2">DSM 22187</strain>
    </source>
</reference>
<dbReference type="GeneID" id="35003661"/>
<sequence length="345" mass="38526">MRIQFDVTHPAHVHLFKNAIRTLAADGHSVAVTSRNKEVTTALLDAYGIEHTVLSTKGTSTAALVSEWTLREFRTVRFAHKFDPDVIVSRALPSAVHAAALTGAKSIVFTDTEYAWKVSKLIAPFVDYWCTPEHYTHDNGEKHRFHNGFDELAYLHPNWFTPDSDRLRQYGVDPDEPYFVLRFVSMGAHHDVSRDGFSPAGKQRLVEALSDYGTVYISSERPLPPELAEYEAPVPPEEIHQLLAFADLLVGDSETMATEAALLGTPTIRANSHATDGVLGVFVQLEERGLVESIEDIEVAHDRAIELATSPDASETWDRRRDELLEETVDVTDYMLDVIDEAANE</sequence>
<organism evidence="1 2">
    <name type="scientific">Halohasta litchfieldiae</name>
    <dbReference type="NCBI Taxonomy" id="1073996"/>
    <lineage>
        <taxon>Archaea</taxon>
        <taxon>Methanobacteriati</taxon>
        <taxon>Methanobacteriota</taxon>
        <taxon>Stenosarchaea group</taxon>
        <taxon>Halobacteria</taxon>
        <taxon>Halobacteriales</taxon>
        <taxon>Haloferacaceae</taxon>
        <taxon>Halohasta</taxon>
    </lineage>
</organism>
<dbReference type="OrthoDB" id="185087at2157"/>
<dbReference type="KEGG" id="hae:halTADL_2894"/>
<dbReference type="PANTHER" id="PTHR39662">
    <property type="entry name" value="DUF354 DOMAIN-CONTAINING PROTEIN-RELATED"/>
    <property type="match status" value="1"/>
</dbReference>
<evidence type="ECO:0000313" key="1">
    <source>
        <dbReference type="EMBL" id="SEI55833.1"/>
    </source>
</evidence>
<dbReference type="RefSeq" id="WP_089670988.1">
    <property type="nucleotide sequence ID" value="NZ_CP024845.1"/>
</dbReference>
<proteinExistence type="predicted"/>
<gene>
    <name evidence="1" type="ORF">SAMN05444271_102240</name>
</gene>
<accession>A0A1H6RJA1</accession>
<dbReference type="InterPro" id="IPR007152">
    <property type="entry name" value="DUF354"/>
</dbReference>
<dbReference type="PANTHER" id="PTHR39662:SF1">
    <property type="entry name" value="DUF354 DOMAIN-CONTAINING PROTEIN"/>
    <property type="match status" value="1"/>
</dbReference>
<accession>A0A2H4Q5J4</accession>
<protein>
    <recommendedName>
        <fullName evidence="3">DUF354 domain-containing protein</fullName>
    </recommendedName>
</protein>
<dbReference type="STRING" id="1073996.SAMN05444271_102240"/>
<evidence type="ECO:0000313" key="2">
    <source>
        <dbReference type="Proteomes" id="UP000198888"/>
    </source>
</evidence>